<proteinExistence type="predicted"/>
<evidence type="ECO:0000256" key="1">
    <source>
        <dbReference type="SAM" id="MobiDB-lite"/>
    </source>
</evidence>
<evidence type="ECO:0000313" key="2">
    <source>
        <dbReference type="EMBL" id="SHF13896.1"/>
    </source>
</evidence>
<keyword evidence="4" id="KW-1185">Reference proteome</keyword>
<protein>
    <submittedName>
        <fullName evidence="2">Uncharacterized protein</fullName>
    </submittedName>
</protein>
<accession>A0A1M4Z8H0</accession>
<evidence type="ECO:0000313" key="4">
    <source>
        <dbReference type="Proteomes" id="UP000184147"/>
    </source>
</evidence>
<dbReference type="STRING" id="1124188.SAMN05444377_10469"/>
<name>A0A1M4Z8H0_9FLAO</name>
<reference evidence="2 4" key="1">
    <citation type="submission" date="2016-11" db="EMBL/GenBank/DDBJ databases">
        <authorList>
            <person name="Jaros S."/>
            <person name="Januszkiewicz K."/>
            <person name="Wedrychowicz H."/>
        </authorList>
    </citation>
    <scope>NUCLEOTIDE SEQUENCE [LARGE SCALE GENOMIC DNA]</scope>
    <source>
        <strain evidence="2 4">DSM 25660</strain>
    </source>
</reference>
<feature type="region of interest" description="Disordered" evidence="1">
    <location>
        <begin position="1"/>
        <end position="23"/>
    </location>
</feature>
<dbReference type="EMBL" id="FQVQ01000004">
    <property type="protein sequence ID" value="SHF14273.1"/>
    <property type="molecule type" value="Genomic_DNA"/>
</dbReference>
<sequence>MSTNLSLMKTKEKNALSSKGTRPTMVQRAENDKGYSYKLKNGEFLYFPDKKFPVDDIGKNGQTKLIL</sequence>
<dbReference type="EMBL" id="FQVQ01000004">
    <property type="protein sequence ID" value="SHF13896.1"/>
    <property type="molecule type" value="Genomic_DNA"/>
</dbReference>
<gene>
    <name evidence="2" type="ORF">SAMN05444377_10469</name>
    <name evidence="3" type="ORF">SAMN05444377_10481</name>
</gene>
<organism evidence="2 4">
    <name type="scientific">Flavobacterium fontis</name>
    <dbReference type="NCBI Taxonomy" id="1124188"/>
    <lineage>
        <taxon>Bacteria</taxon>
        <taxon>Pseudomonadati</taxon>
        <taxon>Bacteroidota</taxon>
        <taxon>Flavobacteriia</taxon>
        <taxon>Flavobacteriales</taxon>
        <taxon>Flavobacteriaceae</taxon>
        <taxon>Flavobacterium</taxon>
    </lineage>
</organism>
<dbReference type="AlphaFoldDB" id="A0A1M4Z8H0"/>
<dbReference type="Proteomes" id="UP000184147">
    <property type="component" value="Unassembled WGS sequence"/>
</dbReference>
<evidence type="ECO:0000313" key="3">
    <source>
        <dbReference type="EMBL" id="SHF14273.1"/>
    </source>
</evidence>